<evidence type="ECO:0000256" key="5">
    <source>
        <dbReference type="ARBA" id="ARBA00022516"/>
    </source>
</evidence>
<keyword evidence="9" id="KW-0275">Fatty acid biosynthesis</keyword>
<evidence type="ECO:0000256" key="3">
    <source>
        <dbReference type="ARBA" id="ARBA00012333"/>
    </source>
</evidence>
<keyword evidence="11" id="KW-1133">Transmembrane helix</keyword>
<dbReference type="EMBL" id="UINC01003438">
    <property type="protein sequence ID" value="SVA06328.1"/>
    <property type="molecule type" value="Genomic_DNA"/>
</dbReference>
<dbReference type="InterPro" id="IPR016039">
    <property type="entry name" value="Thiolase-like"/>
</dbReference>
<feature type="domain" description="Beta-ketoacyl-[acyl-carrier-protein] synthase III N-terminal" evidence="13">
    <location>
        <begin position="115"/>
        <end position="193"/>
    </location>
</feature>
<comment type="pathway">
    <text evidence="1">Lipid metabolism; fatty acid biosynthesis.</text>
</comment>
<dbReference type="NCBIfam" id="NF006829">
    <property type="entry name" value="PRK09352.1"/>
    <property type="match status" value="1"/>
</dbReference>
<evidence type="ECO:0000256" key="7">
    <source>
        <dbReference type="ARBA" id="ARBA00022832"/>
    </source>
</evidence>
<dbReference type="InterPro" id="IPR013747">
    <property type="entry name" value="ACP_syn_III_C"/>
</dbReference>
<gene>
    <name evidence="14" type="ORF">METZ01_LOCUS59182</name>
</gene>
<evidence type="ECO:0000313" key="14">
    <source>
        <dbReference type="EMBL" id="SVA06328.1"/>
    </source>
</evidence>
<dbReference type="SUPFAM" id="SSF53901">
    <property type="entry name" value="Thiolase-like"/>
    <property type="match status" value="1"/>
</dbReference>
<feature type="transmembrane region" description="Helical" evidence="11">
    <location>
        <begin position="314"/>
        <end position="334"/>
    </location>
</feature>
<evidence type="ECO:0000256" key="10">
    <source>
        <dbReference type="ARBA" id="ARBA00023315"/>
    </source>
</evidence>
<evidence type="ECO:0000256" key="9">
    <source>
        <dbReference type="ARBA" id="ARBA00023160"/>
    </source>
</evidence>
<dbReference type="GO" id="GO:0006633">
    <property type="term" value="P:fatty acid biosynthetic process"/>
    <property type="evidence" value="ECO:0007669"/>
    <property type="project" value="UniProtKB-KW"/>
</dbReference>
<feature type="domain" description="Beta-ketoacyl-[acyl-carrier-protein] synthase III C-terminal" evidence="12">
    <location>
        <begin position="246"/>
        <end position="332"/>
    </location>
</feature>
<proteinExistence type="inferred from homology"/>
<evidence type="ECO:0000256" key="11">
    <source>
        <dbReference type="SAM" id="Phobius"/>
    </source>
</evidence>
<dbReference type="GO" id="GO:0044550">
    <property type="term" value="P:secondary metabolite biosynthetic process"/>
    <property type="evidence" value="ECO:0007669"/>
    <property type="project" value="TreeGrafter"/>
</dbReference>
<evidence type="ECO:0000256" key="6">
    <source>
        <dbReference type="ARBA" id="ARBA00022679"/>
    </source>
</evidence>
<keyword evidence="7" id="KW-0276">Fatty acid metabolism</keyword>
<keyword evidence="8" id="KW-0443">Lipid metabolism</keyword>
<dbReference type="InterPro" id="IPR004655">
    <property type="entry name" value="FabH"/>
</dbReference>
<keyword evidence="11" id="KW-0812">Transmembrane</keyword>
<dbReference type="InterPro" id="IPR013751">
    <property type="entry name" value="ACP_syn_III_N"/>
</dbReference>
<dbReference type="PANTHER" id="PTHR34069:SF2">
    <property type="entry name" value="BETA-KETOACYL-[ACYL-CARRIER-PROTEIN] SYNTHASE III"/>
    <property type="match status" value="1"/>
</dbReference>
<dbReference type="FunFam" id="3.40.47.10:FF:000004">
    <property type="entry name" value="3-oxoacyl-[acyl-carrier-protein] synthase 3"/>
    <property type="match status" value="1"/>
</dbReference>
<organism evidence="14">
    <name type="scientific">marine metagenome</name>
    <dbReference type="NCBI Taxonomy" id="408172"/>
    <lineage>
        <taxon>unclassified sequences</taxon>
        <taxon>metagenomes</taxon>
        <taxon>ecological metagenomes</taxon>
    </lineage>
</organism>
<dbReference type="CDD" id="cd00830">
    <property type="entry name" value="KAS_III"/>
    <property type="match status" value="1"/>
</dbReference>
<keyword evidence="11" id="KW-0472">Membrane</keyword>
<dbReference type="GO" id="GO:0004315">
    <property type="term" value="F:3-oxoacyl-[acyl-carrier-protein] synthase activity"/>
    <property type="evidence" value="ECO:0007669"/>
    <property type="project" value="InterPro"/>
</dbReference>
<dbReference type="EC" id="2.3.1.180" evidence="3"/>
<evidence type="ECO:0000256" key="8">
    <source>
        <dbReference type="ARBA" id="ARBA00023098"/>
    </source>
</evidence>
<accession>A0A381SSL9</accession>
<reference evidence="14" key="1">
    <citation type="submission" date="2018-05" db="EMBL/GenBank/DDBJ databases">
        <authorList>
            <person name="Lanie J.A."/>
            <person name="Ng W.-L."/>
            <person name="Kazmierczak K.M."/>
            <person name="Andrzejewski T.M."/>
            <person name="Davidsen T.M."/>
            <person name="Wayne K.J."/>
            <person name="Tettelin H."/>
            <person name="Glass J.I."/>
            <person name="Rusch D."/>
            <person name="Podicherti R."/>
            <person name="Tsui H.-C.T."/>
            <person name="Winkler M.E."/>
        </authorList>
    </citation>
    <scope>NUCLEOTIDE SEQUENCE</scope>
</reference>
<evidence type="ECO:0000256" key="1">
    <source>
        <dbReference type="ARBA" id="ARBA00005194"/>
    </source>
</evidence>
<dbReference type="AlphaFoldDB" id="A0A381SSL9"/>
<dbReference type="Pfam" id="PF08541">
    <property type="entry name" value="ACP_syn_III_C"/>
    <property type="match status" value="1"/>
</dbReference>
<evidence type="ECO:0000256" key="4">
    <source>
        <dbReference type="ARBA" id="ARBA00022490"/>
    </source>
</evidence>
<evidence type="ECO:0000256" key="2">
    <source>
        <dbReference type="ARBA" id="ARBA00008642"/>
    </source>
</evidence>
<keyword evidence="6" id="KW-0808">Transferase</keyword>
<keyword evidence="4" id="KW-0963">Cytoplasm</keyword>
<dbReference type="Pfam" id="PF08545">
    <property type="entry name" value="ACP_syn_III"/>
    <property type="match status" value="1"/>
</dbReference>
<dbReference type="NCBIfam" id="TIGR00747">
    <property type="entry name" value="fabH"/>
    <property type="match status" value="1"/>
</dbReference>
<name>A0A381SSL9_9ZZZZ</name>
<protein>
    <recommendedName>
        <fullName evidence="3">beta-ketoacyl-[acyl-carrier-protein] synthase III</fullName>
        <ecNumber evidence="3">2.3.1.180</ecNumber>
    </recommendedName>
</protein>
<evidence type="ECO:0000259" key="12">
    <source>
        <dbReference type="Pfam" id="PF08541"/>
    </source>
</evidence>
<keyword evidence="5" id="KW-0444">Lipid biosynthesis</keyword>
<sequence length="335" mass="36573">MKANSSKNIKAAITAVGGFVPKDFISNQDLEKILDTTDEWITSRTGIKKRHILKGKGKGTSYLAIKAAEDLIKKSKINPDSIDLVIVSTITPDYKGPATAVTVASEINAKNAYAFDLSAACSGFLYGMSTASSFIESGRYKKVLLIGADKMSSVVDYSRRETSILFGDGAGAVLVEPSENKFGWEDEYLRSDGKGAEWLMVKGGGSMYPMTQETFQNGWHFITQDGKTVFKAAVSEMANATEEIVKRNNLNPKDIKFLLPHQANKRIIDAAAEKINLDKKKVLMNISEYGNTTAATIPLLLFDNESKLSKGDKLIFTAFGAGLTWGAAYLTWAYN</sequence>
<dbReference type="PANTHER" id="PTHR34069">
    <property type="entry name" value="3-OXOACYL-[ACYL-CARRIER-PROTEIN] SYNTHASE 3"/>
    <property type="match status" value="1"/>
</dbReference>
<dbReference type="Gene3D" id="3.40.47.10">
    <property type="match status" value="1"/>
</dbReference>
<keyword evidence="10" id="KW-0012">Acyltransferase</keyword>
<comment type="similarity">
    <text evidence="2">Belongs to the thiolase-like superfamily. FabH family.</text>
</comment>
<dbReference type="HAMAP" id="MF_01815">
    <property type="entry name" value="FabH"/>
    <property type="match status" value="1"/>
</dbReference>
<dbReference type="GO" id="GO:0033818">
    <property type="term" value="F:beta-ketoacyl-acyl-carrier-protein synthase III activity"/>
    <property type="evidence" value="ECO:0007669"/>
    <property type="project" value="UniProtKB-EC"/>
</dbReference>
<evidence type="ECO:0000259" key="13">
    <source>
        <dbReference type="Pfam" id="PF08545"/>
    </source>
</evidence>